<keyword evidence="4" id="KW-1185">Reference proteome</keyword>
<feature type="compositionally biased region" description="Basic and acidic residues" evidence="2">
    <location>
        <begin position="61"/>
        <end position="74"/>
    </location>
</feature>
<dbReference type="Proteomes" id="UP000228380">
    <property type="component" value="Chromosome 18"/>
</dbReference>
<sequence length="319" mass="35346">MHPPLLSLRQSFPFSPKISASTNPHSRRQPNSTPSFPVAGSIPSPPPLLSLRRPRCSAGDGEGREEQQPSRAKDVLSGMVGERVEELLRREENRALLDGLEEASRRVDRARQALADIEKQEAEALRAKEYVRQLESRELEIAESQRDLLEARTMVEEAERSLSSDIDENNSGDVLPEEIDQNVERLESLKAASISSVAGMLAGLPIYLYQATSFSQLLLHLATVFISCALFGVTFRYAIRRDLDNIQLKTGAPAAFGFVRGLAALDAGKPLELNNDSFIAYSIDGAVYVLEDIFIFLSAAIALDFCFKMRLLSPFPIRK</sequence>
<dbReference type="GeneID" id="103716725"/>
<keyword evidence="1" id="KW-0175">Coiled coil</keyword>
<feature type="compositionally biased region" description="Polar residues" evidence="2">
    <location>
        <begin position="8"/>
        <end position="35"/>
    </location>
</feature>
<accession>A0A8B7CNP6</accession>
<feature type="region of interest" description="Disordered" evidence="2">
    <location>
        <begin position="1"/>
        <end position="75"/>
    </location>
</feature>
<dbReference type="AlphaFoldDB" id="A0A8B7CNP6"/>
<protein>
    <submittedName>
        <fullName evidence="5">Uncharacterized protein LOC103716725</fullName>
    </submittedName>
</protein>
<dbReference type="OrthoDB" id="198474at2759"/>
<evidence type="ECO:0000313" key="4">
    <source>
        <dbReference type="Proteomes" id="UP000228380"/>
    </source>
</evidence>
<organism evidence="4 5">
    <name type="scientific">Phoenix dactylifera</name>
    <name type="common">Date palm</name>
    <dbReference type="NCBI Taxonomy" id="42345"/>
    <lineage>
        <taxon>Eukaryota</taxon>
        <taxon>Viridiplantae</taxon>
        <taxon>Streptophyta</taxon>
        <taxon>Embryophyta</taxon>
        <taxon>Tracheophyta</taxon>
        <taxon>Spermatophyta</taxon>
        <taxon>Magnoliopsida</taxon>
        <taxon>Liliopsida</taxon>
        <taxon>Arecaceae</taxon>
        <taxon>Coryphoideae</taxon>
        <taxon>Phoeniceae</taxon>
        <taxon>Phoenix</taxon>
    </lineage>
</organism>
<proteinExistence type="predicted"/>
<dbReference type="PANTHER" id="PTHR36383:SF1">
    <property type="entry name" value="PROTEIN, PUTATIVE-RELATED"/>
    <property type="match status" value="1"/>
</dbReference>
<dbReference type="RefSeq" id="XP_008803064.2">
    <property type="nucleotide sequence ID" value="XM_008804842.4"/>
</dbReference>
<reference evidence="5" key="2">
    <citation type="submission" date="2025-08" db="UniProtKB">
        <authorList>
            <consortium name="RefSeq"/>
        </authorList>
    </citation>
    <scope>IDENTIFICATION</scope>
    <source>
        <tissue evidence="5">Young leaves</tissue>
    </source>
</reference>
<dbReference type="PANTHER" id="PTHR36383">
    <property type="entry name" value="OS09G0529350 PROTEIN"/>
    <property type="match status" value="1"/>
</dbReference>
<evidence type="ECO:0000256" key="2">
    <source>
        <dbReference type="SAM" id="MobiDB-lite"/>
    </source>
</evidence>
<keyword evidence="3" id="KW-0472">Membrane</keyword>
<evidence type="ECO:0000256" key="1">
    <source>
        <dbReference type="SAM" id="Coils"/>
    </source>
</evidence>
<evidence type="ECO:0000313" key="5">
    <source>
        <dbReference type="RefSeq" id="XP_008803064.2"/>
    </source>
</evidence>
<feature type="coiled-coil region" evidence="1">
    <location>
        <begin position="93"/>
        <end position="161"/>
    </location>
</feature>
<keyword evidence="3" id="KW-0812">Transmembrane</keyword>
<feature type="transmembrane region" description="Helical" evidence="3">
    <location>
        <begin position="217"/>
        <end position="239"/>
    </location>
</feature>
<dbReference type="KEGG" id="pda:103716725"/>
<keyword evidence="3" id="KW-1133">Transmembrane helix</keyword>
<name>A0A8B7CNP6_PHODC</name>
<gene>
    <name evidence="5" type="primary">LOC103716725</name>
</gene>
<evidence type="ECO:0000256" key="3">
    <source>
        <dbReference type="SAM" id="Phobius"/>
    </source>
</evidence>
<reference evidence="4" key="1">
    <citation type="journal article" date="2019" name="Nat. Commun.">
        <title>Genome-wide association mapping of date palm fruit traits.</title>
        <authorList>
            <person name="Hazzouri K.M."/>
            <person name="Gros-Balthazard M."/>
            <person name="Flowers J.M."/>
            <person name="Copetti D."/>
            <person name="Lemansour A."/>
            <person name="Lebrun M."/>
            <person name="Masmoudi K."/>
            <person name="Ferrand S."/>
            <person name="Dhar M.I."/>
            <person name="Fresquez Z.A."/>
            <person name="Rosas U."/>
            <person name="Zhang J."/>
            <person name="Talag J."/>
            <person name="Lee S."/>
            <person name="Kudrna D."/>
            <person name="Powell R.F."/>
            <person name="Leitch I.J."/>
            <person name="Krueger R.R."/>
            <person name="Wing R.A."/>
            <person name="Amiri K.M.A."/>
            <person name="Purugganan M.D."/>
        </authorList>
    </citation>
    <scope>NUCLEOTIDE SEQUENCE [LARGE SCALE GENOMIC DNA]</scope>
    <source>
        <strain evidence="4">cv. Khalas</strain>
    </source>
</reference>